<feature type="transmembrane region" description="Helical" evidence="1">
    <location>
        <begin position="6"/>
        <end position="28"/>
    </location>
</feature>
<evidence type="ECO:0000256" key="1">
    <source>
        <dbReference type="SAM" id="Phobius"/>
    </source>
</evidence>
<gene>
    <name evidence="2" type="ORF">METZ01_LOCUS162665</name>
</gene>
<dbReference type="AlphaFoldDB" id="A0A382B8G2"/>
<proteinExistence type="predicted"/>
<evidence type="ECO:0000313" key="2">
    <source>
        <dbReference type="EMBL" id="SVB09811.1"/>
    </source>
</evidence>
<dbReference type="PROSITE" id="PS51257">
    <property type="entry name" value="PROKAR_LIPOPROTEIN"/>
    <property type="match status" value="1"/>
</dbReference>
<protein>
    <submittedName>
        <fullName evidence="2">Uncharacterized protein</fullName>
    </submittedName>
</protein>
<dbReference type="EMBL" id="UINC01028584">
    <property type="protein sequence ID" value="SVB09811.1"/>
    <property type="molecule type" value="Genomic_DNA"/>
</dbReference>
<reference evidence="2" key="1">
    <citation type="submission" date="2018-05" db="EMBL/GenBank/DDBJ databases">
        <authorList>
            <person name="Lanie J.A."/>
            <person name="Ng W.-L."/>
            <person name="Kazmierczak K.M."/>
            <person name="Andrzejewski T.M."/>
            <person name="Davidsen T.M."/>
            <person name="Wayne K.J."/>
            <person name="Tettelin H."/>
            <person name="Glass J.I."/>
            <person name="Rusch D."/>
            <person name="Podicherti R."/>
            <person name="Tsui H.-C.T."/>
            <person name="Winkler M.E."/>
        </authorList>
    </citation>
    <scope>NUCLEOTIDE SEQUENCE</scope>
</reference>
<sequence length="111" mass="13121">MKKYKIVWFWIGFCTNLTMNILIILLGLGCTGDYEKGWAWGVVTENGEQVTEKFLWSKTEVRVDDILLSPIDKHENCRDGHYIDPYTKKEYCLPEGFINMEQLHLYKVRNK</sequence>
<keyword evidence="1" id="KW-0812">Transmembrane</keyword>
<accession>A0A382B8G2</accession>
<name>A0A382B8G2_9ZZZZ</name>
<keyword evidence="1" id="KW-1133">Transmembrane helix</keyword>
<organism evidence="2">
    <name type="scientific">marine metagenome</name>
    <dbReference type="NCBI Taxonomy" id="408172"/>
    <lineage>
        <taxon>unclassified sequences</taxon>
        <taxon>metagenomes</taxon>
        <taxon>ecological metagenomes</taxon>
    </lineage>
</organism>
<keyword evidence="1" id="KW-0472">Membrane</keyword>